<dbReference type="AlphaFoldDB" id="A0A936YSM6"/>
<dbReference type="Proteomes" id="UP000633219">
    <property type="component" value="Unassembled WGS sequence"/>
</dbReference>
<dbReference type="InterPro" id="IPR009081">
    <property type="entry name" value="PP-bd_ACP"/>
</dbReference>
<dbReference type="RefSeq" id="WP_201660103.1">
    <property type="nucleotide sequence ID" value="NZ_JAEQNC010000008.1"/>
</dbReference>
<comment type="caution">
    <text evidence="2">The sequence shown here is derived from an EMBL/GenBank/DDBJ whole genome shotgun (WGS) entry which is preliminary data.</text>
</comment>
<evidence type="ECO:0000313" key="3">
    <source>
        <dbReference type="Proteomes" id="UP000633219"/>
    </source>
</evidence>
<protein>
    <submittedName>
        <fullName evidence="2">Acyl carrier protein</fullName>
    </submittedName>
</protein>
<reference evidence="2" key="1">
    <citation type="submission" date="2021-01" db="EMBL/GenBank/DDBJ databases">
        <title>Rhizobium sp. strain KVB221 16S ribosomal RNA gene Genome sequencing and assembly.</title>
        <authorList>
            <person name="Kang M."/>
        </authorList>
    </citation>
    <scope>NUCLEOTIDE SEQUENCE</scope>
    <source>
        <strain evidence="2">KVB221</strain>
    </source>
</reference>
<feature type="domain" description="Carrier" evidence="1">
    <location>
        <begin position="4"/>
        <end position="82"/>
    </location>
</feature>
<dbReference type="EMBL" id="JAEQNC010000008">
    <property type="protein sequence ID" value="MBL0373519.1"/>
    <property type="molecule type" value="Genomic_DNA"/>
</dbReference>
<gene>
    <name evidence="2" type="ORF">JJB09_15935</name>
</gene>
<dbReference type="PROSITE" id="PS50075">
    <property type="entry name" value="CARRIER"/>
    <property type="match status" value="1"/>
</dbReference>
<dbReference type="SUPFAM" id="SSF47336">
    <property type="entry name" value="ACP-like"/>
    <property type="match status" value="1"/>
</dbReference>
<proteinExistence type="predicted"/>
<accession>A0A936YSM6</accession>
<sequence length="87" mass="9667">MFSNPVVEIRRFIVENFLFGDESAMTGDKESLIDNGILDSTGVLELVAFIEETYDFTMADEEIIPANLDSVVRIAGFVMSKTVRQSA</sequence>
<name>A0A936YSM6_9HYPH</name>
<evidence type="ECO:0000259" key="1">
    <source>
        <dbReference type="PROSITE" id="PS50075"/>
    </source>
</evidence>
<dbReference type="InterPro" id="IPR036736">
    <property type="entry name" value="ACP-like_sf"/>
</dbReference>
<organism evidence="2 3">
    <name type="scientific">Rhizobium setariae</name>
    <dbReference type="NCBI Taxonomy" id="2801340"/>
    <lineage>
        <taxon>Bacteria</taxon>
        <taxon>Pseudomonadati</taxon>
        <taxon>Pseudomonadota</taxon>
        <taxon>Alphaproteobacteria</taxon>
        <taxon>Hyphomicrobiales</taxon>
        <taxon>Rhizobiaceae</taxon>
        <taxon>Rhizobium/Agrobacterium group</taxon>
        <taxon>Rhizobium</taxon>
    </lineage>
</organism>
<keyword evidence="3" id="KW-1185">Reference proteome</keyword>
<evidence type="ECO:0000313" key="2">
    <source>
        <dbReference type="EMBL" id="MBL0373519.1"/>
    </source>
</evidence>
<dbReference type="Gene3D" id="1.10.1200.10">
    <property type="entry name" value="ACP-like"/>
    <property type="match status" value="1"/>
</dbReference>